<keyword evidence="3" id="KW-1185">Reference proteome</keyword>
<protein>
    <submittedName>
        <fullName evidence="2">DUF1801 domain-containing protein</fullName>
    </submittedName>
</protein>
<reference evidence="2 3" key="1">
    <citation type="submission" date="2018-12" db="EMBL/GenBank/DDBJ databases">
        <title>Complete genome of Nonlabens sp. MJ115.</title>
        <authorList>
            <person name="Choi H.S."/>
            <person name="Jung J."/>
        </authorList>
    </citation>
    <scope>NUCLEOTIDE SEQUENCE [LARGE SCALE GENOMIC DNA]</scope>
    <source>
        <strain evidence="2 3">MJ115</strain>
    </source>
</reference>
<dbReference type="AlphaFoldDB" id="A0A3S9N0T4"/>
<organism evidence="2 3">
    <name type="scientific">Nonlabens ponticola</name>
    <dbReference type="NCBI Taxonomy" id="2496866"/>
    <lineage>
        <taxon>Bacteria</taxon>
        <taxon>Pseudomonadati</taxon>
        <taxon>Bacteroidota</taxon>
        <taxon>Flavobacteriia</taxon>
        <taxon>Flavobacteriales</taxon>
        <taxon>Flavobacteriaceae</taxon>
        <taxon>Nonlabens</taxon>
    </lineage>
</organism>
<dbReference type="SUPFAM" id="SSF159888">
    <property type="entry name" value="YdhG-like"/>
    <property type="match status" value="1"/>
</dbReference>
<dbReference type="RefSeq" id="WP_126448657.1">
    <property type="nucleotide sequence ID" value="NZ_CP034549.1"/>
</dbReference>
<gene>
    <name evidence="2" type="ORF">EJ995_12165</name>
</gene>
<dbReference type="OrthoDB" id="670608at2"/>
<dbReference type="InterPro" id="IPR014922">
    <property type="entry name" value="YdhG-like"/>
</dbReference>
<dbReference type="KEGG" id="noj:EJ995_12165"/>
<accession>A0A3S9N0T4</accession>
<evidence type="ECO:0000313" key="2">
    <source>
        <dbReference type="EMBL" id="AZQ44942.1"/>
    </source>
</evidence>
<proteinExistence type="predicted"/>
<dbReference type="EMBL" id="CP034549">
    <property type="protein sequence ID" value="AZQ44942.1"/>
    <property type="molecule type" value="Genomic_DNA"/>
</dbReference>
<dbReference type="Pfam" id="PF08818">
    <property type="entry name" value="DUF1801"/>
    <property type="match status" value="1"/>
</dbReference>
<feature type="domain" description="YdhG-like" evidence="1">
    <location>
        <begin position="16"/>
        <end position="109"/>
    </location>
</feature>
<evidence type="ECO:0000259" key="1">
    <source>
        <dbReference type="Pfam" id="PF08818"/>
    </source>
</evidence>
<dbReference type="Proteomes" id="UP000279600">
    <property type="component" value="Chromosome"/>
</dbReference>
<evidence type="ECO:0000313" key="3">
    <source>
        <dbReference type="Proteomes" id="UP000279600"/>
    </source>
</evidence>
<dbReference type="Gene3D" id="3.90.1150.200">
    <property type="match status" value="1"/>
</dbReference>
<name>A0A3S9N0T4_9FLAO</name>
<sequence>MNPAEEYILALPEPFKEIAIHLQSLIEHVSPEAELLYKWKLPFYYLDGKHMYCFINYRRDFLEIGFINAVQLPQYNDQLIAGDGRQSLRSLRFTTIDDINDKLIMAVLKNLKNLHQSS</sequence>